<dbReference type="AlphaFoldDB" id="A0A1I8FFY9"/>
<keyword evidence="2" id="KW-1185">Reference proteome</keyword>
<dbReference type="Proteomes" id="UP000095280">
    <property type="component" value="Unplaced"/>
</dbReference>
<organism evidence="2 3">
    <name type="scientific">Macrostomum lignano</name>
    <dbReference type="NCBI Taxonomy" id="282301"/>
    <lineage>
        <taxon>Eukaryota</taxon>
        <taxon>Metazoa</taxon>
        <taxon>Spiralia</taxon>
        <taxon>Lophotrochozoa</taxon>
        <taxon>Platyhelminthes</taxon>
        <taxon>Rhabditophora</taxon>
        <taxon>Macrostomorpha</taxon>
        <taxon>Macrostomida</taxon>
        <taxon>Macrostomidae</taxon>
        <taxon>Macrostomum</taxon>
    </lineage>
</organism>
<dbReference type="WBParaSite" id="maker-unitig_33283-snap-gene-0.3-mRNA-1">
    <property type="protein sequence ID" value="maker-unitig_33283-snap-gene-0.3-mRNA-1"/>
    <property type="gene ID" value="maker-unitig_33283-snap-gene-0.3"/>
</dbReference>
<proteinExistence type="predicted"/>
<protein>
    <submittedName>
        <fullName evidence="3">Transposase</fullName>
    </submittedName>
</protein>
<reference evidence="3" key="1">
    <citation type="submission" date="2016-11" db="UniProtKB">
        <authorList>
            <consortium name="WormBaseParasite"/>
        </authorList>
    </citation>
    <scope>IDENTIFICATION</scope>
</reference>
<sequence length="83" mass="8506">MPPGESWSAPATTGRSRDQSTLKRAGSPSNETPWRASLIAALVAMDSGQQSVAAAIVDVESMALPASPTSGSSFTTLRVPAAY</sequence>
<name>A0A1I8FFY9_9PLAT</name>
<accession>A0A1I8FFY9</accession>
<evidence type="ECO:0000256" key="1">
    <source>
        <dbReference type="SAM" id="MobiDB-lite"/>
    </source>
</evidence>
<feature type="region of interest" description="Disordered" evidence="1">
    <location>
        <begin position="1"/>
        <end position="32"/>
    </location>
</feature>
<evidence type="ECO:0000313" key="3">
    <source>
        <dbReference type="WBParaSite" id="maker-unitig_33283-snap-gene-0.3-mRNA-1"/>
    </source>
</evidence>
<evidence type="ECO:0000313" key="2">
    <source>
        <dbReference type="Proteomes" id="UP000095280"/>
    </source>
</evidence>